<accession>A0A1C6GWY6</accession>
<protein>
    <submittedName>
        <fullName evidence="3">Transcriptional repressor DicA</fullName>
    </submittedName>
</protein>
<gene>
    <name evidence="3" type="ORF">SAMEA3545359_00577</name>
</gene>
<dbReference type="PANTHER" id="PTHR46558:SF11">
    <property type="entry name" value="HTH-TYPE TRANSCRIPTIONAL REGULATOR XRE"/>
    <property type="match status" value="1"/>
</dbReference>
<keyword evidence="1" id="KW-0238">DNA-binding</keyword>
<dbReference type="InterPro" id="IPR001387">
    <property type="entry name" value="Cro/C1-type_HTH"/>
</dbReference>
<dbReference type="InterPro" id="IPR010982">
    <property type="entry name" value="Lambda_DNA-bd_dom_sf"/>
</dbReference>
<reference evidence="3" key="1">
    <citation type="submission" date="2015-09" db="EMBL/GenBank/DDBJ databases">
        <authorList>
            <consortium name="Pathogen Informatics"/>
        </authorList>
    </citation>
    <scope>NUCLEOTIDE SEQUENCE</scope>
    <source>
        <strain evidence="3">2789STDY5834896</strain>
    </source>
</reference>
<dbReference type="PROSITE" id="PS50943">
    <property type="entry name" value="HTH_CROC1"/>
    <property type="match status" value="1"/>
</dbReference>
<evidence type="ECO:0000259" key="2">
    <source>
        <dbReference type="PROSITE" id="PS50943"/>
    </source>
</evidence>
<dbReference type="EMBL" id="FMHG01000001">
    <property type="protein sequence ID" value="SCJ49769.1"/>
    <property type="molecule type" value="Genomic_DNA"/>
</dbReference>
<sequence>MIAEKIKALRKQAKLSQEGLADRLHVSRQAVTKWETGGGVPDIENLRAIAQLFAISVDELLGNSTPPAESKTARFESITEYDIDRLKSYDITIAGAKQTELSSYGGEKIRVRLYSEQLPDIQKLLKVKIDDVKQRIDIDVRRFGDLTESRAKEVLGLSIQFPLHYVKDIELSGNTEQLVVKGLCADRLEYSGSAGQVVLESGVGHVELNCNRDMQIQCRSLSGRLDVNQLSASSKLSLPAKTPFIAVVKGIRNRVFYQLDGQPTADFSLSGEAAQNCENIVELNGIKSELIISSVSASRGET</sequence>
<dbReference type="Gene3D" id="1.10.260.40">
    <property type="entry name" value="lambda repressor-like DNA-binding domains"/>
    <property type="match status" value="1"/>
</dbReference>
<proteinExistence type="predicted"/>
<evidence type="ECO:0000256" key="1">
    <source>
        <dbReference type="ARBA" id="ARBA00023125"/>
    </source>
</evidence>
<dbReference type="GO" id="GO:0003677">
    <property type="term" value="F:DNA binding"/>
    <property type="evidence" value="ECO:0007669"/>
    <property type="project" value="UniProtKB-KW"/>
</dbReference>
<dbReference type="Pfam" id="PF01381">
    <property type="entry name" value="HTH_3"/>
    <property type="match status" value="1"/>
</dbReference>
<dbReference type="AlphaFoldDB" id="A0A1C6GWY6"/>
<evidence type="ECO:0000313" key="3">
    <source>
        <dbReference type="EMBL" id="SCJ49769.1"/>
    </source>
</evidence>
<name>A0A1C6GWY6_9FIRM</name>
<dbReference type="CDD" id="cd00093">
    <property type="entry name" value="HTH_XRE"/>
    <property type="match status" value="1"/>
</dbReference>
<dbReference type="SMART" id="SM00530">
    <property type="entry name" value="HTH_XRE"/>
    <property type="match status" value="1"/>
</dbReference>
<dbReference type="SUPFAM" id="SSF47413">
    <property type="entry name" value="lambda repressor-like DNA-binding domains"/>
    <property type="match status" value="1"/>
</dbReference>
<feature type="domain" description="HTH cro/C1-type" evidence="2">
    <location>
        <begin position="6"/>
        <end position="60"/>
    </location>
</feature>
<organism evidence="3">
    <name type="scientific">uncultured Anaerotruncus sp</name>
    <dbReference type="NCBI Taxonomy" id="905011"/>
    <lineage>
        <taxon>Bacteria</taxon>
        <taxon>Bacillati</taxon>
        <taxon>Bacillota</taxon>
        <taxon>Clostridia</taxon>
        <taxon>Eubacteriales</taxon>
        <taxon>Oscillospiraceae</taxon>
        <taxon>Anaerotruncus</taxon>
        <taxon>environmental samples</taxon>
    </lineage>
</organism>
<dbReference type="PANTHER" id="PTHR46558">
    <property type="entry name" value="TRACRIPTIONAL REGULATORY PROTEIN-RELATED-RELATED"/>
    <property type="match status" value="1"/>
</dbReference>